<name>A0AAD8F8M8_BIOPF</name>
<keyword evidence="2" id="KW-0677">Repeat</keyword>
<organism evidence="7 8">
    <name type="scientific">Biomphalaria pfeifferi</name>
    <name type="common">Bloodfluke planorb</name>
    <name type="synonym">Freshwater snail</name>
    <dbReference type="NCBI Taxonomy" id="112525"/>
    <lineage>
        <taxon>Eukaryota</taxon>
        <taxon>Metazoa</taxon>
        <taxon>Spiralia</taxon>
        <taxon>Lophotrochozoa</taxon>
        <taxon>Mollusca</taxon>
        <taxon>Gastropoda</taxon>
        <taxon>Heterobranchia</taxon>
        <taxon>Euthyneura</taxon>
        <taxon>Panpulmonata</taxon>
        <taxon>Hygrophila</taxon>
        <taxon>Lymnaeoidea</taxon>
        <taxon>Planorbidae</taxon>
        <taxon>Biomphalaria</taxon>
    </lineage>
</organism>
<dbReference type="Proteomes" id="UP001233172">
    <property type="component" value="Unassembled WGS sequence"/>
</dbReference>
<keyword evidence="1 4" id="KW-0245">EGF-like domain</keyword>
<feature type="chain" id="PRO_5041927124" evidence="5">
    <location>
        <begin position="19"/>
        <end position="108"/>
    </location>
</feature>
<keyword evidence="8" id="KW-1185">Reference proteome</keyword>
<comment type="caution">
    <text evidence="7">The sequence shown here is derived from an EMBL/GenBank/DDBJ whole genome shotgun (WGS) entry which is preliminary data.</text>
</comment>
<feature type="signal peptide" evidence="5">
    <location>
        <begin position="1"/>
        <end position="18"/>
    </location>
</feature>
<evidence type="ECO:0000259" key="6">
    <source>
        <dbReference type="PROSITE" id="PS50026"/>
    </source>
</evidence>
<evidence type="ECO:0000256" key="2">
    <source>
        <dbReference type="ARBA" id="ARBA00022737"/>
    </source>
</evidence>
<dbReference type="EMBL" id="JASAOG010000081">
    <property type="protein sequence ID" value="KAK0054079.1"/>
    <property type="molecule type" value="Genomic_DNA"/>
</dbReference>
<dbReference type="PROSITE" id="PS01186">
    <property type="entry name" value="EGF_2"/>
    <property type="match status" value="2"/>
</dbReference>
<feature type="disulfide bond" evidence="4">
    <location>
        <begin position="94"/>
        <end position="103"/>
    </location>
</feature>
<reference evidence="7" key="1">
    <citation type="journal article" date="2023" name="PLoS Negl. Trop. Dis.">
        <title>A genome sequence for Biomphalaria pfeifferi, the major vector snail for the human-infecting parasite Schistosoma mansoni.</title>
        <authorList>
            <person name="Bu L."/>
            <person name="Lu L."/>
            <person name="Laidemitt M.R."/>
            <person name="Zhang S.M."/>
            <person name="Mutuku M."/>
            <person name="Mkoji G."/>
            <person name="Steinauer M."/>
            <person name="Loker E.S."/>
        </authorList>
    </citation>
    <scope>NUCLEOTIDE SEQUENCE</scope>
    <source>
        <strain evidence="7">KasaAsao</strain>
    </source>
</reference>
<feature type="domain" description="EGF-like" evidence="6">
    <location>
        <begin position="68"/>
        <end position="104"/>
    </location>
</feature>
<feature type="domain" description="EGF-like" evidence="6">
    <location>
        <begin position="20"/>
        <end position="56"/>
    </location>
</feature>
<dbReference type="PROSITE" id="PS50026">
    <property type="entry name" value="EGF_3"/>
    <property type="match status" value="2"/>
</dbReference>
<dbReference type="AlphaFoldDB" id="A0AAD8F8M8"/>
<gene>
    <name evidence="7" type="ORF">Bpfe_016570</name>
</gene>
<dbReference type="PROSITE" id="PS00022">
    <property type="entry name" value="EGF_1"/>
    <property type="match status" value="2"/>
</dbReference>
<dbReference type="SUPFAM" id="SSF57196">
    <property type="entry name" value="EGF/Laminin"/>
    <property type="match status" value="2"/>
</dbReference>
<feature type="disulfide bond" evidence="4">
    <location>
        <begin position="46"/>
        <end position="55"/>
    </location>
</feature>
<dbReference type="Gene3D" id="2.10.25.10">
    <property type="entry name" value="Laminin"/>
    <property type="match status" value="2"/>
</dbReference>
<dbReference type="InterPro" id="IPR001881">
    <property type="entry name" value="EGF-like_Ca-bd_dom"/>
</dbReference>
<dbReference type="Pfam" id="PF00008">
    <property type="entry name" value="EGF"/>
    <property type="match status" value="2"/>
</dbReference>
<protein>
    <submittedName>
        <fullName evidence="7">Sushi nidogen and EGF-like domain-containing protein 1</fullName>
    </submittedName>
</protein>
<proteinExistence type="predicted"/>
<keyword evidence="5" id="KW-0732">Signal</keyword>
<reference evidence="7" key="2">
    <citation type="submission" date="2023-04" db="EMBL/GenBank/DDBJ databases">
        <authorList>
            <person name="Bu L."/>
            <person name="Lu L."/>
            <person name="Laidemitt M.R."/>
            <person name="Zhang S.M."/>
            <person name="Mutuku M."/>
            <person name="Mkoji G."/>
            <person name="Steinauer M."/>
            <person name="Loker E.S."/>
        </authorList>
    </citation>
    <scope>NUCLEOTIDE SEQUENCE</scope>
    <source>
        <strain evidence="7">KasaAsao</strain>
        <tissue evidence="7">Whole Snail</tissue>
    </source>
</reference>
<keyword evidence="3 4" id="KW-1015">Disulfide bond</keyword>
<evidence type="ECO:0000256" key="4">
    <source>
        <dbReference type="PROSITE-ProRule" id="PRU00076"/>
    </source>
</evidence>
<dbReference type="SMART" id="SM00181">
    <property type="entry name" value="EGF"/>
    <property type="match status" value="2"/>
</dbReference>
<dbReference type="GO" id="GO:0005112">
    <property type="term" value="F:Notch binding"/>
    <property type="evidence" value="ECO:0007669"/>
    <property type="project" value="TreeGrafter"/>
</dbReference>
<evidence type="ECO:0000256" key="5">
    <source>
        <dbReference type="SAM" id="SignalP"/>
    </source>
</evidence>
<dbReference type="SMART" id="SM00179">
    <property type="entry name" value="EGF_CA"/>
    <property type="match status" value="2"/>
</dbReference>
<evidence type="ECO:0000256" key="3">
    <source>
        <dbReference type="ARBA" id="ARBA00023157"/>
    </source>
</evidence>
<dbReference type="InterPro" id="IPR000742">
    <property type="entry name" value="EGF"/>
</dbReference>
<sequence length="108" mass="11257">MAHLAVVITAFLALGAHGFIWDPCANYQCANGGHCTAPADAPYCDCPVGFTGTHCTIASHIGKRIVISRDPCVNYHCENGGICTAPADAPYCLCPVGFAGNRCQSTLV</sequence>
<dbReference type="GO" id="GO:0007219">
    <property type="term" value="P:Notch signaling pathway"/>
    <property type="evidence" value="ECO:0007669"/>
    <property type="project" value="TreeGrafter"/>
</dbReference>
<accession>A0AAD8F8M8</accession>
<evidence type="ECO:0000313" key="7">
    <source>
        <dbReference type="EMBL" id="KAK0054079.1"/>
    </source>
</evidence>
<comment type="caution">
    <text evidence="4">Lacks conserved residue(s) required for the propagation of feature annotation.</text>
</comment>
<dbReference type="PANTHER" id="PTHR12916">
    <property type="entry name" value="CYTOCHROME C OXIDASE POLYPEPTIDE VIC-2"/>
    <property type="match status" value="1"/>
</dbReference>
<dbReference type="PANTHER" id="PTHR12916:SF9">
    <property type="entry name" value="NEUROGENIC LOCUS NOTCH HOMOLOG PROTEIN 1-RELATED"/>
    <property type="match status" value="1"/>
</dbReference>
<evidence type="ECO:0000256" key="1">
    <source>
        <dbReference type="ARBA" id="ARBA00022536"/>
    </source>
</evidence>
<dbReference type="GO" id="GO:0005509">
    <property type="term" value="F:calcium ion binding"/>
    <property type="evidence" value="ECO:0007669"/>
    <property type="project" value="InterPro"/>
</dbReference>
<evidence type="ECO:0000313" key="8">
    <source>
        <dbReference type="Proteomes" id="UP001233172"/>
    </source>
</evidence>